<keyword evidence="2" id="KW-0732">Signal</keyword>
<feature type="compositionally biased region" description="Basic and acidic residues" evidence="1">
    <location>
        <begin position="32"/>
        <end position="41"/>
    </location>
</feature>
<dbReference type="Proteomes" id="UP000622638">
    <property type="component" value="Unassembled WGS sequence"/>
</dbReference>
<gene>
    <name evidence="3" type="ORF">GCM10011572_16480</name>
</gene>
<feature type="region of interest" description="Disordered" evidence="1">
    <location>
        <begin position="26"/>
        <end position="60"/>
    </location>
</feature>
<accession>A0ABQ1KG81</accession>
<protein>
    <recommendedName>
        <fullName evidence="5">Secreted protein</fullName>
    </recommendedName>
</protein>
<comment type="caution">
    <text evidence="3">The sequence shown here is derived from an EMBL/GenBank/DDBJ whole genome shotgun (WGS) entry which is preliminary data.</text>
</comment>
<feature type="compositionally biased region" description="Low complexity" evidence="1">
    <location>
        <begin position="79"/>
        <end position="89"/>
    </location>
</feature>
<reference evidence="4" key="1">
    <citation type="journal article" date="2019" name="Int. J. Syst. Evol. Microbiol.">
        <title>The Global Catalogue of Microorganisms (GCM) 10K type strain sequencing project: providing services to taxonomists for standard genome sequencing and annotation.</title>
        <authorList>
            <consortium name="The Broad Institute Genomics Platform"/>
            <consortium name="The Broad Institute Genome Sequencing Center for Infectious Disease"/>
            <person name="Wu L."/>
            <person name="Ma J."/>
        </authorList>
    </citation>
    <scope>NUCLEOTIDE SEQUENCE [LARGE SCALE GENOMIC DNA]</scope>
    <source>
        <strain evidence="4">CGMCC 1.15931</strain>
    </source>
</reference>
<feature type="chain" id="PRO_5046849076" description="Secreted protein" evidence="2">
    <location>
        <begin position="31"/>
        <end position="110"/>
    </location>
</feature>
<keyword evidence="4" id="KW-1185">Reference proteome</keyword>
<name>A0ABQ1KG81_9BURK</name>
<organism evidence="3 4">
    <name type="scientific">Pseudoduganella buxea</name>
    <dbReference type="NCBI Taxonomy" id="1949069"/>
    <lineage>
        <taxon>Bacteria</taxon>
        <taxon>Pseudomonadati</taxon>
        <taxon>Pseudomonadota</taxon>
        <taxon>Betaproteobacteria</taxon>
        <taxon>Burkholderiales</taxon>
        <taxon>Oxalobacteraceae</taxon>
        <taxon>Telluria group</taxon>
        <taxon>Pseudoduganella</taxon>
    </lineage>
</organism>
<evidence type="ECO:0008006" key="5">
    <source>
        <dbReference type="Google" id="ProtNLM"/>
    </source>
</evidence>
<dbReference type="EMBL" id="BMKG01000005">
    <property type="protein sequence ID" value="GGB95207.1"/>
    <property type="molecule type" value="Genomic_DNA"/>
</dbReference>
<evidence type="ECO:0000256" key="1">
    <source>
        <dbReference type="SAM" id="MobiDB-lite"/>
    </source>
</evidence>
<sequence length="110" mass="12044">MLREVIMNNFAASILALVILSVLTPGSAQDAPEPRQAEGKRQANVQADRQEKATEKPDATAACVKEENCEFHRKKPKYKGGPCQGGMCPPGKPEKPTHDPLVQPQQPRSR</sequence>
<feature type="region of interest" description="Disordered" evidence="1">
    <location>
        <begin position="74"/>
        <end position="110"/>
    </location>
</feature>
<feature type="compositionally biased region" description="Basic and acidic residues" evidence="1">
    <location>
        <begin position="48"/>
        <end position="60"/>
    </location>
</feature>
<evidence type="ECO:0000313" key="4">
    <source>
        <dbReference type="Proteomes" id="UP000622638"/>
    </source>
</evidence>
<feature type="signal peptide" evidence="2">
    <location>
        <begin position="1"/>
        <end position="30"/>
    </location>
</feature>
<proteinExistence type="predicted"/>
<evidence type="ECO:0000313" key="3">
    <source>
        <dbReference type="EMBL" id="GGB95207.1"/>
    </source>
</evidence>
<evidence type="ECO:0000256" key="2">
    <source>
        <dbReference type="SAM" id="SignalP"/>
    </source>
</evidence>